<evidence type="ECO:0000313" key="8">
    <source>
        <dbReference type="Proteomes" id="UP000789831"/>
    </source>
</evidence>
<accession>A0A9N8WNB8</accession>
<keyword evidence="2" id="KW-0813">Transport</keyword>
<reference evidence="7" key="1">
    <citation type="submission" date="2021-06" db="EMBL/GenBank/DDBJ databases">
        <authorList>
            <person name="Kallberg Y."/>
            <person name="Tangrot J."/>
            <person name="Rosling A."/>
        </authorList>
    </citation>
    <scope>NUCLEOTIDE SEQUENCE</scope>
    <source>
        <strain evidence="7">MT106</strain>
    </source>
</reference>
<dbReference type="EMBL" id="CAJVPL010000424">
    <property type="protein sequence ID" value="CAG8495424.1"/>
    <property type="molecule type" value="Genomic_DNA"/>
</dbReference>
<dbReference type="GO" id="GO:0000149">
    <property type="term" value="F:SNARE binding"/>
    <property type="evidence" value="ECO:0007669"/>
    <property type="project" value="TreeGrafter"/>
</dbReference>
<dbReference type="Pfam" id="PF15492">
    <property type="entry name" value="Nbas_N"/>
    <property type="match status" value="1"/>
</dbReference>
<dbReference type="GO" id="GO:0015031">
    <property type="term" value="P:protein transport"/>
    <property type="evidence" value="ECO:0007669"/>
    <property type="project" value="UniProtKB-KW"/>
</dbReference>
<keyword evidence="4" id="KW-0653">Protein transport</keyword>
<dbReference type="GO" id="GO:0006890">
    <property type="term" value="P:retrograde vesicle-mediated transport, Golgi to endoplasmic reticulum"/>
    <property type="evidence" value="ECO:0007669"/>
    <property type="project" value="InterPro"/>
</dbReference>
<evidence type="ECO:0000256" key="3">
    <source>
        <dbReference type="ARBA" id="ARBA00022824"/>
    </source>
</evidence>
<gene>
    <name evidence="7" type="ORF">AGERDE_LOCUS3971</name>
</gene>
<sequence length="1583" mass="182102">MEIDRILYDIDVVAVWKPDDEIATDQENSANSHLSLFKNAEGEDPSYSQLPRRVFKQFTHRLVRSLEGLTISTTVPPALLQALPKVMSEWCMQLSPNGECLAVLQEHKIEFRSVKKGFETVHSIYKYTVKRDTFPKWRRVAWSLDSKIVAASRSDGTVDIVDTEGDLVCTILPTSKTSSLPRPLNISSYENGSEEQSGSSFFLEPVAFLAFIDPKRGQKQSNFKGYIYQYELIVVTYDGILRSYLLNTSDPAAKIDSSLRRSRTRLSYSRESAEDPGLFMHYHKFSFKKWLSTVVCGVVDSNCKFMCLGGKPDSSIVEEGGDVKYSSVACWLLLPDRPYYRKLDLEETNQKPIDNLAQLNEEGSIDDTGYFSRIKNIFSTWRKVNKKFTHEIVQRMILSPDQTSLLTLDFSGTVNLWNISLNRGIESQKSWNQDELNYFARGKEFRDLSFEQFTDKIEDFEEEGGSIAGINGLDNGKVVSIGWWSNNAIIIGYQHGSLIIASYPEMNNIFGESPEVFKSCREITSQRDNRFLVIEHENKTIRARVHGDNLISYSRAQEEGDMDEEFADEKSPMRKLLSAIGNSMHYVTDTFLWHFENDASSLRGKFVTISKRTLRLNRISKILPEDLLYRKILALEYDDALVIAETYNLNTDTIYQARWRDAEISERAIHEYLDKVNDRQWVLASCLERIPDSREPAEMLLNYAFKMSDILETMLDSSSAISTNYNPNVLAKTLREKPLDCDAWIEEMLKAMNFSEQYLNICRYRYYALKYLDRLRTFDDIIKIKTNRNENSKSKEIAIEEDTTLTFTDYSLTFADDYGLFRDVSIAAQAMDFATDEFFEGLQILFTRHGPETLPYRFDILEQIPETSDPDAYENLLPKVKNSDDDENTSSECLWDEKPWREPDWVENPILKSLILRHDELEAWDFEGIVLKKVPYPALSSHITNWYYNRAHKIDCMSGQVDKALKLVRHGIHKNVRNLETLEEDLHMLAKLVYNCYPASDPISISMTLLEWESFSEAEIVQTFLRQTDETRIVNDVKQFVIPFLQLLPSRRAREIYENIEENNFLKTQPLDLLYDYILTLSENRLDLCCLIFEASKPILDTADRIITSDTDLSRIALSCLYGSESTDQWENMTRIFECLPIFDADATDDSNMKFEIVLSQKSTPIYFYDIFKTKNEKELQRIIDFLEIHLNAAEILSRYDDPVPLQWFLQSADDYNLQKQLCIRLVRKASGGPETGGERFESEDEWALLLEDMLKLQDNGNGVFGKLSVKEIYKDFISGLLNCGKFLLAREILFPIDQPNPLDISTAEKLVIDSSREFFDNATSGNMHYGYMKMAYECLQILPKSESIKLELEFIEATHIITERKIYYQPGIPIHPLQIRLAPNRLDLIARLLSTHETAYHDPESILELARKFGYRNDKVAEVKVLAMLSDAALHNTDYAIAYERCMDVVKVTKNIAATNTAKSNARMTITEGEEKSELYEAKDVSWRVCYEVGKQEGYANIEKRMTLIGFALALCPTKQAINILNLWRKLEVEYKLIHASKAAALSRDSTRDNEKTLSHLGIGESVILGAPIIKIDKLKSL</sequence>
<feature type="domain" description="Sec39" evidence="5">
    <location>
        <begin position="829"/>
        <end position="1543"/>
    </location>
</feature>
<dbReference type="OrthoDB" id="27490at2759"/>
<evidence type="ECO:0000259" key="6">
    <source>
        <dbReference type="Pfam" id="PF15492"/>
    </source>
</evidence>
<evidence type="ECO:0000256" key="2">
    <source>
        <dbReference type="ARBA" id="ARBA00022448"/>
    </source>
</evidence>
<dbReference type="Pfam" id="PF08314">
    <property type="entry name" value="Sec39"/>
    <property type="match status" value="1"/>
</dbReference>
<protein>
    <submittedName>
        <fullName evidence="7">2174_t:CDS:1</fullName>
    </submittedName>
</protein>
<evidence type="ECO:0000313" key="7">
    <source>
        <dbReference type="EMBL" id="CAG8495424.1"/>
    </source>
</evidence>
<evidence type="ECO:0000259" key="5">
    <source>
        <dbReference type="Pfam" id="PF08314"/>
    </source>
</evidence>
<comment type="caution">
    <text evidence="7">The sequence shown here is derived from an EMBL/GenBank/DDBJ whole genome shotgun (WGS) entry which is preliminary data.</text>
</comment>
<dbReference type="PANTHER" id="PTHR15922">
    <property type="entry name" value="NEUROBLASTOMA-AMPLIFIED SEQUENCE"/>
    <property type="match status" value="1"/>
</dbReference>
<dbReference type="GO" id="GO:0070939">
    <property type="term" value="C:Dsl1/NZR complex"/>
    <property type="evidence" value="ECO:0007669"/>
    <property type="project" value="TreeGrafter"/>
</dbReference>
<dbReference type="PANTHER" id="PTHR15922:SF2">
    <property type="entry name" value="NBAS SUBUNIT OF NRZ TETHERING COMPLEX"/>
    <property type="match status" value="1"/>
</dbReference>
<name>A0A9N8WNB8_9GLOM</name>
<evidence type="ECO:0000256" key="4">
    <source>
        <dbReference type="ARBA" id="ARBA00022927"/>
    </source>
</evidence>
<evidence type="ECO:0000256" key="1">
    <source>
        <dbReference type="ARBA" id="ARBA00004240"/>
    </source>
</evidence>
<organism evidence="7 8">
    <name type="scientific">Ambispora gerdemannii</name>
    <dbReference type="NCBI Taxonomy" id="144530"/>
    <lineage>
        <taxon>Eukaryota</taxon>
        <taxon>Fungi</taxon>
        <taxon>Fungi incertae sedis</taxon>
        <taxon>Mucoromycota</taxon>
        <taxon>Glomeromycotina</taxon>
        <taxon>Glomeromycetes</taxon>
        <taxon>Archaeosporales</taxon>
        <taxon>Ambisporaceae</taxon>
        <taxon>Ambispora</taxon>
    </lineage>
</organism>
<keyword evidence="3" id="KW-0256">Endoplasmic reticulum</keyword>
<keyword evidence="8" id="KW-1185">Reference proteome</keyword>
<comment type="subcellular location">
    <subcellularLocation>
        <location evidence="1">Endoplasmic reticulum</location>
    </subcellularLocation>
</comment>
<dbReference type="InterPro" id="IPR029145">
    <property type="entry name" value="NBAS_N"/>
</dbReference>
<proteinExistence type="predicted"/>
<dbReference type="InterPro" id="IPR013244">
    <property type="entry name" value="Sec39_domain"/>
</dbReference>
<feature type="domain" description="Neuroblastoma-amplified sequence N-terminal" evidence="6">
    <location>
        <begin position="90"/>
        <end position="174"/>
    </location>
</feature>
<dbReference type="SUPFAM" id="SSF50978">
    <property type="entry name" value="WD40 repeat-like"/>
    <property type="match status" value="1"/>
</dbReference>
<dbReference type="InterPro" id="IPR036322">
    <property type="entry name" value="WD40_repeat_dom_sf"/>
</dbReference>
<feature type="non-terminal residue" evidence="7">
    <location>
        <position position="1583"/>
    </location>
</feature>
<dbReference type="Proteomes" id="UP000789831">
    <property type="component" value="Unassembled WGS sequence"/>
</dbReference>